<dbReference type="AlphaFoldDB" id="A0A5M6ZBQ5"/>
<name>A0A5M6ZBQ5_9PROT</name>
<evidence type="ECO:0000256" key="2">
    <source>
        <dbReference type="ARBA" id="ARBA00023134"/>
    </source>
</evidence>
<evidence type="ECO:0000313" key="5">
    <source>
        <dbReference type="Proteomes" id="UP000325122"/>
    </source>
</evidence>
<dbReference type="Proteomes" id="UP000325122">
    <property type="component" value="Unassembled WGS sequence"/>
</dbReference>
<dbReference type="GO" id="GO:0006614">
    <property type="term" value="P:SRP-dependent cotranslational protein targeting to membrane"/>
    <property type="evidence" value="ECO:0007669"/>
    <property type="project" value="InterPro"/>
</dbReference>
<dbReference type="RefSeq" id="WP_150023424.1">
    <property type="nucleotide sequence ID" value="NZ_VWOJ01000003.1"/>
</dbReference>
<keyword evidence="5" id="KW-1185">Reference proteome</keyword>
<feature type="domain" description="SRP54-type proteins GTP-binding" evidence="3">
    <location>
        <begin position="133"/>
        <end position="319"/>
    </location>
</feature>
<dbReference type="InterPro" id="IPR027417">
    <property type="entry name" value="P-loop_NTPase"/>
</dbReference>
<protein>
    <submittedName>
        <fullName evidence="4">Flagellar biosynthesis-like protein (FlhF)</fullName>
    </submittedName>
</protein>
<accession>A0A5M6ZBQ5</accession>
<dbReference type="SMART" id="SM00962">
    <property type="entry name" value="SRP54"/>
    <property type="match status" value="1"/>
</dbReference>
<evidence type="ECO:0000256" key="1">
    <source>
        <dbReference type="ARBA" id="ARBA00022741"/>
    </source>
</evidence>
<sequence>MRMRTFTGDSLSAVMADVRRTLGPDAVIITSGDAPGGGVEVRAAAERGAISAPAEDSATALARRDAARTRARGDSSAGLTRIARALDWHQVPGQAGKHLLDAAMAMEDGEATATLARALDQRYGVHPVEPDPGRAILLAGAPGSGKSSCAARLAARACAQGVRPRLISADAKAGAREQLAAYAAALELEYEAVDGPRELSAVLARPGPDPVIIDAPGVNAFELDDLDDLADLAYAADAELIAVIEAGLAPGDAEDACALFAAIGAGRAIVTKLDAARRRGALLAPGEAGLAYAHISASPFIGSGLAPATALRLARALLEDDAGAEDGS</sequence>
<evidence type="ECO:0000259" key="3">
    <source>
        <dbReference type="SMART" id="SM00962"/>
    </source>
</evidence>
<dbReference type="InterPro" id="IPR000897">
    <property type="entry name" value="SRP54_GTPase_dom"/>
</dbReference>
<keyword evidence="4" id="KW-0969">Cilium</keyword>
<comment type="caution">
    <text evidence="4">The sequence shown here is derived from an EMBL/GenBank/DDBJ whole genome shotgun (WGS) entry which is preliminary data.</text>
</comment>
<keyword evidence="2" id="KW-0342">GTP-binding</keyword>
<reference evidence="4 5" key="1">
    <citation type="submission" date="2019-09" db="EMBL/GenBank/DDBJ databases">
        <authorList>
            <person name="Kevbrin V."/>
            <person name="Grouzdev D.S."/>
        </authorList>
    </citation>
    <scope>NUCLEOTIDE SEQUENCE [LARGE SCALE GENOMIC DNA]</scope>
    <source>
        <strain evidence="4 5">G-192</strain>
    </source>
</reference>
<dbReference type="Pfam" id="PF00448">
    <property type="entry name" value="SRP54"/>
    <property type="match status" value="1"/>
</dbReference>
<proteinExistence type="predicted"/>
<dbReference type="SUPFAM" id="SSF52540">
    <property type="entry name" value="P-loop containing nucleoside triphosphate hydrolases"/>
    <property type="match status" value="1"/>
</dbReference>
<keyword evidence="4" id="KW-0282">Flagellum</keyword>
<evidence type="ECO:0000313" key="4">
    <source>
        <dbReference type="EMBL" id="KAA5802173.1"/>
    </source>
</evidence>
<dbReference type="GO" id="GO:0005525">
    <property type="term" value="F:GTP binding"/>
    <property type="evidence" value="ECO:0007669"/>
    <property type="project" value="UniProtKB-KW"/>
</dbReference>
<dbReference type="Gene3D" id="3.40.50.300">
    <property type="entry name" value="P-loop containing nucleotide triphosphate hydrolases"/>
    <property type="match status" value="1"/>
</dbReference>
<gene>
    <name evidence="4" type="ORF">F1654_10040</name>
</gene>
<keyword evidence="4" id="KW-0966">Cell projection</keyword>
<keyword evidence="1" id="KW-0547">Nucleotide-binding</keyword>
<organism evidence="4 5">
    <name type="scientific">Alkalicaulis satelles</name>
    <dbReference type="NCBI Taxonomy" id="2609175"/>
    <lineage>
        <taxon>Bacteria</taxon>
        <taxon>Pseudomonadati</taxon>
        <taxon>Pseudomonadota</taxon>
        <taxon>Alphaproteobacteria</taxon>
        <taxon>Maricaulales</taxon>
        <taxon>Maricaulaceae</taxon>
        <taxon>Alkalicaulis</taxon>
    </lineage>
</organism>
<dbReference type="EMBL" id="VWOJ01000003">
    <property type="protein sequence ID" value="KAA5802173.1"/>
    <property type="molecule type" value="Genomic_DNA"/>
</dbReference>